<comment type="caution">
    <text evidence="2">The sequence shown here is derived from an EMBL/GenBank/DDBJ whole genome shotgun (WGS) entry which is preliminary data.</text>
</comment>
<dbReference type="AlphaFoldDB" id="A0ABD2PC00"/>
<dbReference type="PANTHER" id="PTHR15688">
    <property type="entry name" value="KINETOCHORE-ASSOCIATED PROTEIN 1"/>
    <property type="match status" value="1"/>
</dbReference>
<protein>
    <recommendedName>
        <fullName evidence="1">KNTC1 first ARM-repeats domain-containing protein</fullName>
    </recommendedName>
</protein>
<accession>A0ABD2PC00</accession>
<name>A0ABD2PC00_9CUCU</name>
<sequence>YSPIYSLKVSSDVVIVTPESETDEVHYISLLKKNGMLEEARFHSIYETDPTKKLARLLNRQMFKEAEEFAKTHCIDISIVNKEKAKLITEKLECTSKDIDELLDILRQLDDKDFILDCCLNVESCCVQAEDVLRVLKYACDIELHK</sequence>
<reference evidence="2 3" key="1">
    <citation type="journal article" date="2021" name="BMC Biol.">
        <title>Horizontally acquired antibacterial genes associated with adaptive radiation of ladybird beetles.</title>
        <authorList>
            <person name="Li H.S."/>
            <person name="Tang X.F."/>
            <person name="Huang Y.H."/>
            <person name="Xu Z.Y."/>
            <person name="Chen M.L."/>
            <person name="Du X.Y."/>
            <person name="Qiu B.Y."/>
            <person name="Chen P.T."/>
            <person name="Zhang W."/>
            <person name="Slipinski A."/>
            <person name="Escalona H.E."/>
            <person name="Waterhouse R.M."/>
            <person name="Zwick A."/>
            <person name="Pang H."/>
        </authorList>
    </citation>
    <scope>NUCLEOTIDE SEQUENCE [LARGE SCALE GENOMIC DNA]</scope>
    <source>
        <strain evidence="2">SYSU2018</strain>
    </source>
</reference>
<feature type="domain" description="KNTC1 first ARM-repeats" evidence="1">
    <location>
        <begin position="56"/>
        <end position="141"/>
    </location>
</feature>
<dbReference type="Pfam" id="PF24520">
    <property type="entry name" value="ARM_KNTC1_1st"/>
    <property type="match status" value="1"/>
</dbReference>
<dbReference type="InterPro" id="IPR055403">
    <property type="entry name" value="ARM_KNTC1_1st"/>
</dbReference>
<evidence type="ECO:0000313" key="2">
    <source>
        <dbReference type="EMBL" id="KAL3288355.1"/>
    </source>
</evidence>
<feature type="non-terminal residue" evidence="2">
    <location>
        <position position="146"/>
    </location>
</feature>
<keyword evidence="3" id="KW-1185">Reference proteome</keyword>
<dbReference type="Proteomes" id="UP001516400">
    <property type="component" value="Unassembled WGS sequence"/>
</dbReference>
<organism evidence="2 3">
    <name type="scientific">Cryptolaemus montrouzieri</name>
    <dbReference type="NCBI Taxonomy" id="559131"/>
    <lineage>
        <taxon>Eukaryota</taxon>
        <taxon>Metazoa</taxon>
        <taxon>Ecdysozoa</taxon>
        <taxon>Arthropoda</taxon>
        <taxon>Hexapoda</taxon>
        <taxon>Insecta</taxon>
        <taxon>Pterygota</taxon>
        <taxon>Neoptera</taxon>
        <taxon>Endopterygota</taxon>
        <taxon>Coleoptera</taxon>
        <taxon>Polyphaga</taxon>
        <taxon>Cucujiformia</taxon>
        <taxon>Coccinelloidea</taxon>
        <taxon>Coccinellidae</taxon>
        <taxon>Scymninae</taxon>
        <taxon>Scymnini</taxon>
        <taxon>Cryptolaemus</taxon>
    </lineage>
</organism>
<dbReference type="InterPro" id="IPR052802">
    <property type="entry name" value="KNTC1"/>
</dbReference>
<proteinExistence type="predicted"/>
<dbReference type="EMBL" id="JABFTP020000185">
    <property type="protein sequence ID" value="KAL3288355.1"/>
    <property type="molecule type" value="Genomic_DNA"/>
</dbReference>
<evidence type="ECO:0000259" key="1">
    <source>
        <dbReference type="Pfam" id="PF24520"/>
    </source>
</evidence>
<evidence type="ECO:0000313" key="3">
    <source>
        <dbReference type="Proteomes" id="UP001516400"/>
    </source>
</evidence>
<dbReference type="PANTHER" id="PTHR15688:SF1">
    <property type="entry name" value="KINETOCHORE-ASSOCIATED PROTEIN 1"/>
    <property type="match status" value="1"/>
</dbReference>
<feature type="non-terminal residue" evidence="2">
    <location>
        <position position="1"/>
    </location>
</feature>
<gene>
    <name evidence="2" type="ORF">HHI36_002803</name>
</gene>